<feature type="domain" description="J" evidence="2">
    <location>
        <begin position="39"/>
        <end position="109"/>
    </location>
</feature>
<evidence type="ECO:0000256" key="1">
    <source>
        <dbReference type="SAM" id="MobiDB-lite"/>
    </source>
</evidence>
<dbReference type="OrthoDB" id="10250354at2759"/>
<feature type="region of interest" description="Disordered" evidence="1">
    <location>
        <begin position="15"/>
        <end position="36"/>
    </location>
</feature>
<protein>
    <submittedName>
        <fullName evidence="3">DnaJ domain-containing protein</fullName>
    </submittedName>
</protein>
<keyword evidence="4" id="KW-1185">Reference proteome</keyword>
<name>A0A075B2P0_ROZAC</name>
<dbReference type="Gene3D" id="1.10.287.110">
    <property type="entry name" value="DnaJ domain"/>
    <property type="match status" value="1"/>
</dbReference>
<dbReference type="SUPFAM" id="SSF46565">
    <property type="entry name" value="Chaperone J-domain"/>
    <property type="match status" value="1"/>
</dbReference>
<dbReference type="InterPro" id="IPR036869">
    <property type="entry name" value="J_dom_sf"/>
</dbReference>
<sequence length="200" mass="23560">MKRYWGYSSMRYYESQSRTDNRYDENGDQEPNFNDPNIDHYDLLGVEKFASVDEIKTRYQKLVKKYHPDLAALNGNLSKEESHDRFIKIKQAYDDLINKERRKAYDSKIFSQGSMRREEDEIENSTPFAERMKNYKPPSYEEFERTILATATYHEAFAGEEEREGEHLSMIEIIRTASITKRFGIIASVTLAFGIFVESM</sequence>
<dbReference type="InterPro" id="IPR018253">
    <property type="entry name" value="DnaJ_domain_CS"/>
</dbReference>
<dbReference type="EMBL" id="KE560428">
    <property type="protein sequence ID" value="EPZ36832.1"/>
    <property type="molecule type" value="Genomic_DNA"/>
</dbReference>
<dbReference type="SMART" id="SM00271">
    <property type="entry name" value="DnaJ"/>
    <property type="match status" value="1"/>
</dbReference>
<evidence type="ECO:0000313" key="4">
    <source>
        <dbReference type="Proteomes" id="UP000030755"/>
    </source>
</evidence>
<dbReference type="PROSITE" id="PS50076">
    <property type="entry name" value="DNAJ_2"/>
    <property type="match status" value="1"/>
</dbReference>
<dbReference type="InterPro" id="IPR052276">
    <property type="entry name" value="Diphthamide-biosynth_chaperone"/>
</dbReference>
<dbReference type="STRING" id="988480.A0A075B2P0"/>
<evidence type="ECO:0000313" key="3">
    <source>
        <dbReference type="EMBL" id="EPZ36832.1"/>
    </source>
</evidence>
<dbReference type="PRINTS" id="PR00625">
    <property type="entry name" value="JDOMAIN"/>
</dbReference>
<proteinExistence type="predicted"/>
<dbReference type="PANTHER" id="PTHR44240:SF10">
    <property type="entry name" value="J DOMAIN-CONTAINING PROTEIN"/>
    <property type="match status" value="1"/>
</dbReference>
<gene>
    <name evidence="3" type="ORF">O9G_002115</name>
</gene>
<dbReference type="PANTHER" id="PTHR44240">
    <property type="entry name" value="DNAJ DOMAIN (PROKARYOTIC HEAT SHOCK PROTEIN)-RELATED"/>
    <property type="match status" value="1"/>
</dbReference>
<dbReference type="Pfam" id="PF00226">
    <property type="entry name" value="DnaJ"/>
    <property type="match status" value="1"/>
</dbReference>
<dbReference type="AlphaFoldDB" id="A0A075B2P0"/>
<reference evidence="3 4" key="1">
    <citation type="journal article" date="2013" name="Curr. Biol.">
        <title>Shared signatures of parasitism and phylogenomics unite Cryptomycota and microsporidia.</title>
        <authorList>
            <person name="James T.Y."/>
            <person name="Pelin A."/>
            <person name="Bonen L."/>
            <person name="Ahrendt S."/>
            <person name="Sain D."/>
            <person name="Corradi N."/>
            <person name="Stajich J.E."/>
        </authorList>
    </citation>
    <scope>NUCLEOTIDE SEQUENCE [LARGE SCALE GENOMIC DNA]</scope>
    <source>
        <strain evidence="3 4">CSF55</strain>
    </source>
</reference>
<dbReference type="CDD" id="cd06257">
    <property type="entry name" value="DnaJ"/>
    <property type="match status" value="1"/>
</dbReference>
<dbReference type="HOGENOM" id="CLU_1366934_0_0_1"/>
<dbReference type="Proteomes" id="UP000030755">
    <property type="component" value="Unassembled WGS sequence"/>
</dbReference>
<dbReference type="PROSITE" id="PS00636">
    <property type="entry name" value="DNAJ_1"/>
    <property type="match status" value="1"/>
</dbReference>
<evidence type="ECO:0000259" key="2">
    <source>
        <dbReference type="PROSITE" id="PS50076"/>
    </source>
</evidence>
<organism evidence="3 4">
    <name type="scientific">Rozella allomycis (strain CSF55)</name>
    <dbReference type="NCBI Taxonomy" id="988480"/>
    <lineage>
        <taxon>Eukaryota</taxon>
        <taxon>Fungi</taxon>
        <taxon>Fungi incertae sedis</taxon>
        <taxon>Cryptomycota</taxon>
        <taxon>Cryptomycota incertae sedis</taxon>
        <taxon>Rozella</taxon>
    </lineage>
</organism>
<accession>A0A075B2P0</accession>
<dbReference type="InterPro" id="IPR001623">
    <property type="entry name" value="DnaJ_domain"/>
</dbReference>